<dbReference type="InterPro" id="IPR037069">
    <property type="entry name" value="AcylCoA_DH/ox_N_sf"/>
</dbReference>
<dbReference type="InterPro" id="IPR009100">
    <property type="entry name" value="AcylCoA_DH/oxidase_NM_dom_sf"/>
</dbReference>
<evidence type="ECO:0000259" key="8">
    <source>
        <dbReference type="Pfam" id="PF02771"/>
    </source>
</evidence>
<dbReference type="PANTHER" id="PTHR43884:SF12">
    <property type="entry name" value="ISOVALERYL-COA DEHYDROGENASE, MITOCHONDRIAL-RELATED"/>
    <property type="match status" value="1"/>
</dbReference>
<gene>
    <name evidence="9" type="ORF">FXN65_13835</name>
</gene>
<dbReference type="GO" id="GO:0033539">
    <property type="term" value="P:fatty acid beta-oxidation using acyl-CoA dehydrogenase"/>
    <property type="evidence" value="ECO:0007669"/>
    <property type="project" value="TreeGrafter"/>
</dbReference>
<sequence>MPIDFTLTSSQVELQQRARQFAKRTLSQVTEVIRHLPTPEDRFRATRPFYEELVREGFMQRLIPQPFGGGGTGMVDMAIVAEEFYTQDVSVPLTMFANLLGLMPLFLAGTPEQQRHFIGPFLERSGAPLAALASTEPGGSANYRSAATGGGVRTQAVLEGQEWVINGTKQWVSSASGWDGKGADLLSVVCRTDPLAAPEHGVSVILVPGPAQGFTANRAHESAGHRGHMTCNFSLLETRVPQENVIGEVGRGLDLVDASFSPTAALVGVMSLGVMRAAFDFALDFAKTERRGGEATIINHQAVGYALVDAKAAIEAVRSLSYRACFALDQQDPEAFELALHAKVFGSETAVRVITELMRVVGIESYDHLSSPLAGLLQDALAFPLFDGGNMGVRRRQLHELMRQDGYDSTATIFHP</sequence>
<dbReference type="SUPFAM" id="SSF56645">
    <property type="entry name" value="Acyl-CoA dehydrogenase NM domain-like"/>
    <property type="match status" value="1"/>
</dbReference>
<dbReference type="KEGG" id="plal:FXN65_13835"/>
<evidence type="ECO:0000259" key="7">
    <source>
        <dbReference type="Pfam" id="PF02770"/>
    </source>
</evidence>
<dbReference type="RefSeq" id="WP_151133743.1">
    <property type="nucleotide sequence ID" value="NZ_CP043311.1"/>
</dbReference>
<dbReference type="AlphaFoldDB" id="A0A5J6QP42"/>
<evidence type="ECO:0000313" key="9">
    <source>
        <dbReference type="EMBL" id="QEY63091.1"/>
    </source>
</evidence>
<evidence type="ECO:0000256" key="2">
    <source>
        <dbReference type="ARBA" id="ARBA00009347"/>
    </source>
</evidence>
<dbReference type="SUPFAM" id="SSF47203">
    <property type="entry name" value="Acyl-CoA dehydrogenase C-terminal domain-like"/>
    <property type="match status" value="1"/>
</dbReference>
<feature type="domain" description="Acyl-CoA dehydrogenase/oxidase N-terminal" evidence="8">
    <location>
        <begin position="9"/>
        <end position="122"/>
    </location>
</feature>
<dbReference type="PANTHER" id="PTHR43884">
    <property type="entry name" value="ACYL-COA DEHYDROGENASE"/>
    <property type="match status" value="1"/>
</dbReference>
<keyword evidence="3 5" id="KW-0285">Flavoprotein</keyword>
<accession>A0A5J6QP42</accession>
<dbReference type="CDD" id="cd00567">
    <property type="entry name" value="ACAD"/>
    <property type="match status" value="1"/>
</dbReference>
<dbReference type="GO" id="GO:0046359">
    <property type="term" value="P:butyrate catabolic process"/>
    <property type="evidence" value="ECO:0007669"/>
    <property type="project" value="TreeGrafter"/>
</dbReference>
<dbReference type="InterPro" id="IPR009075">
    <property type="entry name" value="AcylCo_DH/oxidase_C"/>
</dbReference>
<dbReference type="Gene3D" id="1.20.140.10">
    <property type="entry name" value="Butyryl-CoA Dehydrogenase, subunit A, domain 3"/>
    <property type="match status" value="1"/>
</dbReference>
<dbReference type="InterPro" id="IPR036250">
    <property type="entry name" value="AcylCo_DH-like_C"/>
</dbReference>
<feature type="domain" description="Acyl-CoA dehydrogenase/oxidase C-terminal" evidence="6">
    <location>
        <begin position="250"/>
        <end position="398"/>
    </location>
</feature>
<dbReference type="InterPro" id="IPR006091">
    <property type="entry name" value="Acyl-CoA_Oxase/DH_mid-dom"/>
</dbReference>
<dbReference type="InterPro" id="IPR013786">
    <property type="entry name" value="AcylCoA_DH/ox_N"/>
</dbReference>
<dbReference type="Proteomes" id="UP000327179">
    <property type="component" value="Chromosome"/>
</dbReference>
<evidence type="ECO:0000256" key="5">
    <source>
        <dbReference type="RuleBase" id="RU362125"/>
    </source>
</evidence>
<dbReference type="Pfam" id="PF00441">
    <property type="entry name" value="Acyl-CoA_dh_1"/>
    <property type="match status" value="1"/>
</dbReference>
<comment type="similarity">
    <text evidence="2 5">Belongs to the acyl-CoA dehydrogenase family.</text>
</comment>
<keyword evidence="10" id="KW-1185">Reference proteome</keyword>
<reference evidence="9 10" key="1">
    <citation type="submission" date="2019-08" db="EMBL/GenBank/DDBJ databases">
        <title>Whole-genome Sequencing of e-waste polymer degrading bacterium Pseudomonas sp. strain PE08.</title>
        <authorList>
            <person name="Kirdat K."/>
            <person name="Debbarma P."/>
            <person name="Narawade N."/>
            <person name="Suyal D."/>
            <person name="Thorat V."/>
            <person name="Shouche Y."/>
            <person name="Goel R."/>
            <person name="Yadav A."/>
        </authorList>
    </citation>
    <scope>NUCLEOTIDE SEQUENCE [LARGE SCALE GENOMIC DNA]</scope>
    <source>
        <strain evidence="9 10">PE08</strain>
    </source>
</reference>
<comment type="cofactor">
    <cofactor evidence="1 5">
        <name>FAD</name>
        <dbReference type="ChEBI" id="CHEBI:57692"/>
    </cofactor>
</comment>
<dbReference type="InterPro" id="IPR046373">
    <property type="entry name" value="Acyl-CoA_Oxase/DH_mid-dom_sf"/>
</dbReference>
<dbReference type="Gene3D" id="1.10.540.10">
    <property type="entry name" value="Acyl-CoA dehydrogenase/oxidase, N-terminal domain"/>
    <property type="match status" value="1"/>
</dbReference>
<dbReference type="Gene3D" id="2.40.110.10">
    <property type="entry name" value="Butyryl-CoA Dehydrogenase, subunit A, domain 2"/>
    <property type="match status" value="1"/>
</dbReference>
<dbReference type="GO" id="GO:0003995">
    <property type="term" value="F:acyl-CoA dehydrogenase activity"/>
    <property type="evidence" value="ECO:0007669"/>
    <property type="project" value="TreeGrafter"/>
</dbReference>
<proteinExistence type="inferred from homology"/>
<keyword evidence="4 5" id="KW-0274">FAD</keyword>
<dbReference type="Pfam" id="PF02770">
    <property type="entry name" value="Acyl-CoA_dh_M"/>
    <property type="match status" value="1"/>
</dbReference>
<evidence type="ECO:0000256" key="3">
    <source>
        <dbReference type="ARBA" id="ARBA00022630"/>
    </source>
</evidence>
<evidence type="ECO:0000313" key="10">
    <source>
        <dbReference type="Proteomes" id="UP000327179"/>
    </source>
</evidence>
<evidence type="ECO:0000259" key="6">
    <source>
        <dbReference type="Pfam" id="PF00441"/>
    </source>
</evidence>
<name>A0A5J6QP42_9GAMM</name>
<organism evidence="9 10">
    <name type="scientific">Metapseudomonas lalkuanensis</name>
    <dbReference type="NCBI Taxonomy" id="2604832"/>
    <lineage>
        <taxon>Bacteria</taxon>
        <taxon>Pseudomonadati</taxon>
        <taxon>Pseudomonadota</taxon>
        <taxon>Gammaproteobacteria</taxon>
        <taxon>Pseudomonadales</taxon>
        <taxon>Pseudomonadaceae</taxon>
        <taxon>Metapseudomonas</taxon>
    </lineage>
</organism>
<feature type="domain" description="Acyl-CoA oxidase/dehydrogenase middle" evidence="7">
    <location>
        <begin position="131"/>
        <end position="234"/>
    </location>
</feature>
<evidence type="ECO:0000256" key="4">
    <source>
        <dbReference type="ARBA" id="ARBA00022827"/>
    </source>
</evidence>
<dbReference type="Pfam" id="PF02771">
    <property type="entry name" value="Acyl-CoA_dh_N"/>
    <property type="match status" value="1"/>
</dbReference>
<evidence type="ECO:0000256" key="1">
    <source>
        <dbReference type="ARBA" id="ARBA00001974"/>
    </source>
</evidence>
<protein>
    <submittedName>
        <fullName evidence="9">Acyl-CoA dehydrogenase family protein</fullName>
    </submittedName>
</protein>
<dbReference type="GO" id="GO:0050660">
    <property type="term" value="F:flavin adenine dinucleotide binding"/>
    <property type="evidence" value="ECO:0007669"/>
    <property type="project" value="InterPro"/>
</dbReference>
<keyword evidence="5" id="KW-0560">Oxidoreductase</keyword>
<dbReference type="EMBL" id="CP043311">
    <property type="protein sequence ID" value="QEY63091.1"/>
    <property type="molecule type" value="Genomic_DNA"/>
</dbReference>